<protein>
    <submittedName>
        <fullName evidence="1">Protein of uncharacterized function (DUF2789)</fullName>
    </submittedName>
</protein>
<evidence type="ECO:0000313" key="1">
    <source>
        <dbReference type="EMBL" id="VFB01896.1"/>
    </source>
</evidence>
<dbReference type="RefSeq" id="WP_130919223.1">
    <property type="nucleotide sequence ID" value="NZ_JADLRK010000001.1"/>
</dbReference>
<dbReference type="Proteomes" id="UP000290439">
    <property type="component" value="Chromosome"/>
</dbReference>
<reference evidence="1 2" key="1">
    <citation type="submission" date="2019-02" db="EMBL/GenBank/DDBJ databases">
        <authorList>
            <consortium name="Pathogen Informatics"/>
        </authorList>
    </citation>
    <scope>NUCLEOTIDE SEQUENCE [LARGE SCALE GENOMIC DNA]</scope>
    <source>
        <strain evidence="1 2">3012STDY6756504</strain>
    </source>
</reference>
<evidence type="ECO:0000313" key="2">
    <source>
        <dbReference type="Proteomes" id="UP000290439"/>
    </source>
</evidence>
<gene>
    <name evidence="1" type="ORF">NCTC10797_05726</name>
</gene>
<proteinExistence type="predicted"/>
<dbReference type="InterPro" id="IPR038086">
    <property type="entry name" value="DUF2789_sf"/>
</dbReference>
<dbReference type="InterPro" id="IPR021250">
    <property type="entry name" value="DUF2789"/>
</dbReference>
<dbReference type="AlphaFoldDB" id="A0A4U8W963"/>
<dbReference type="EMBL" id="LR215973">
    <property type="protein sequence ID" value="VFB01896.1"/>
    <property type="molecule type" value="Genomic_DNA"/>
</dbReference>
<sequence length="74" mass="8774">MAATACDLPAETGIPRDSDHSFLQRHSLLRDDVRFIDAHFWTRWQRTLLVEYMREESGWEDAVIELEELLRTRA</sequence>
<organism evidence="1 2">
    <name type="scientific">Nocardia cyriacigeorgica</name>
    <dbReference type="NCBI Taxonomy" id="135487"/>
    <lineage>
        <taxon>Bacteria</taxon>
        <taxon>Bacillati</taxon>
        <taxon>Actinomycetota</taxon>
        <taxon>Actinomycetes</taxon>
        <taxon>Mycobacteriales</taxon>
        <taxon>Nocardiaceae</taxon>
        <taxon>Nocardia</taxon>
    </lineage>
</organism>
<dbReference type="Pfam" id="PF10982">
    <property type="entry name" value="DUF2789"/>
    <property type="match status" value="1"/>
</dbReference>
<name>A0A4U8W963_9NOCA</name>
<dbReference type="Gene3D" id="1.10.10.1130">
    <property type="entry name" value="Uncharacterised protein PF10982, DUF2789"/>
    <property type="match status" value="1"/>
</dbReference>
<accession>A0A4U8W963</accession>